<name>A9LH26_9BACT</name>
<evidence type="ECO:0000313" key="1">
    <source>
        <dbReference type="EMBL" id="ABX10703.1"/>
    </source>
</evidence>
<sequence>MRTALQATLGLPARTSLGPIFQCLVGVGFFFLGDIPTAVDADEIRLRRGGSYQGTILKMPEETGGFYEFKLANGGLIRLAKSEVDSISEPQSSLVEYQEALTKVDLETVKGQLLIADWCRDNRLRIQREFHLRKIIALDPDHQLARRLLGYEQDKRTGKWVLLTEYFQSIGYIRNGTSMQLPLAKVVETEKKTHDDAVRKWQSDIQVWLRLLNNQKRYAEVRQKLEDIDDVKTVPILIQKYNQLGARGKLSDNDRELKSFLMMIIAKFDVLSARTFLANEALFQPNDVLQDEAEQYASDLYGVWLAKYLITRLNRISPAERLEKRDQTVALEAKMINRAATILKNLEVDVSDAILPLINLLYIDRVLPAITTGKKGNLGGATFDKNGGVGMQQGAPKPKKRPVRIENEQVKVTLLILTEQRFEYSKLDWLNWYLSKTLPPSIDLRRTE</sequence>
<accession>A9LH26</accession>
<reference evidence="1" key="1">
    <citation type="journal article" date="2007" name="ISME J.">
        <title>Fosmids of novel marine Planctomycetes from the Namibian and Oregon coast upwelling systems and their cross-comparison with planctomycete genomes.</title>
        <authorList>
            <person name="Woebken D."/>
            <person name="Teeling H."/>
            <person name="Wecker P."/>
            <person name="Dumitriu A."/>
            <person name="Kostadinov I."/>
            <person name="DeLong E.F."/>
            <person name="Amann R."/>
            <person name="Gloeckner F.O."/>
        </authorList>
    </citation>
    <scope>NUCLEOTIDE SEQUENCE</scope>
</reference>
<protein>
    <submittedName>
        <fullName evidence="1">Uncharacterized protein</fullName>
    </submittedName>
</protein>
<dbReference type="EMBL" id="EF591888">
    <property type="protein sequence ID" value="ABX10703.1"/>
    <property type="molecule type" value="Genomic_DNA"/>
</dbReference>
<proteinExistence type="predicted"/>
<organism evidence="1">
    <name type="scientific">uncultured planctomycete 8FN</name>
    <dbReference type="NCBI Taxonomy" id="455070"/>
    <lineage>
        <taxon>Bacteria</taxon>
        <taxon>Pseudomonadati</taxon>
        <taxon>Planctomycetota</taxon>
        <taxon>Planctomycetia</taxon>
        <taxon>Planctomycetales</taxon>
        <taxon>environmental samples</taxon>
    </lineage>
</organism>
<dbReference type="AlphaFoldDB" id="A9LH26"/>
<gene>
    <name evidence="1" type="ORF">8FN_25</name>
</gene>